<evidence type="ECO:0000256" key="6">
    <source>
        <dbReference type="ARBA" id="ARBA00022918"/>
    </source>
</evidence>
<dbReference type="Pfam" id="PF00078">
    <property type="entry name" value="RVT_1"/>
    <property type="match status" value="1"/>
</dbReference>
<feature type="compositionally biased region" description="Basic residues" evidence="8">
    <location>
        <begin position="414"/>
        <end position="423"/>
    </location>
</feature>
<dbReference type="EMBL" id="CAJGYM010000004">
    <property type="protein sequence ID" value="CAD6186088.1"/>
    <property type="molecule type" value="Genomic_DNA"/>
</dbReference>
<dbReference type="GO" id="GO:0003676">
    <property type="term" value="F:nucleic acid binding"/>
    <property type="evidence" value="ECO:0007669"/>
    <property type="project" value="InterPro"/>
</dbReference>
<keyword evidence="9" id="KW-0472">Membrane</keyword>
<dbReference type="SUPFAM" id="SSF50630">
    <property type="entry name" value="Acid proteases"/>
    <property type="match status" value="1"/>
</dbReference>
<dbReference type="InterPro" id="IPR001584">
    <property type="entry name" value="Integrase_cat-core"/>
</dbReference>
<evidence type="ECO:0000313" key="13">
    <source>
        <dbReference type="Proteomes" id="UP000835052"/>
    </source>
</evidence>
<dbReference type="InterPro" id="IPR041588">
    <property type="entry name" value="Integrase_H2C2"/>
</dbReference>
<dbReference type="PANTHER" id="PTHR37984:SF5">
    <property type="entry name" value="PROTEIN NYNRIN-LIKE"/>
    <property type="match status" value="1"/>
</dbReference>
<feature type="compositionally biased region" description="Basic and acidic residues" evidence="8">
    <location>
        <begin position="380"/>
        <end position="403"/>
    </location>
</feature>
<evidence type="ECO:0000256" key="3">
    <source>
        <dbReference type="ARBA" id="ARBA00022695"/>
    </source>
</evidence>
<dbReference type="GO" id="GO:0003964">
    <property type="term" value="F:RNA-directed DNA polymerase activity"/>
    <property type="evidence" value="ECO:0007669"/>
    <property type="project" value="UniProtKB-KW"/>
</dbReference>
<dbReference type="InterPro" id="IPR005162">
    <property type="entry name" value="Retrotrans_gag_dom"/>
</dbReference>
<protein>
    <recommendedName>
        <fullName evidence="1">RNA-directed DNA polymerase</fullName>
        <ecNumber evidence="1">2.7.7.49</ecNumber>
    </recommendedName>
</protein>
<feature type="compositionally biased region" description="Acidic residues" evidence="8">
    <location>
        <begin position="2496"/>
        <end position="2506"/>
    </location>
</feature>
<gene>
    <name evidence="12" type="ORF">CAUJ_LOCUS2007</name>
</gene>
<keyword evidence="9" id="KW-0812">Transmembrane</keyword>
<dbReference type="Gene3D" id="3.10.10.10">
    <property type="entry name" value="HIV Type 1 Reverse Transcriptase, subunit A, domain 1"/>
    <property type="match status" value="1"/>
</dbReference>
<dbReference type="Pfam" id="PF13650">
    <property type="entry name" value="Asp_protease_2"/>
    <property type="match status" value="1"/>
</dbReference>
<feature type="compositionally biased region" description="Polar residues" evidence="8">
    <location>
        <begin position="57"/>
        <end position="66"/>
    </location>
</feature>
<dbReference type="Gene3D" id="3.30.420.10">
    <property type="entry name" value="Ribonuclease H-like superfamily/Ribonuclease H"/>
    <property type="match status" value="1"/>
</dbReference>
<dbReference type="InterPro" id="IPR021109">
    <property type="entry name" value="Peptidase_aspartic_dom_sf"/>
</dbReference>
<dbReference type="InterPro" id="IPR041577">
    <property type="entry name" value="RT_RNaseH_2"/>
</dbReference>
<dbReference type="SUPFAM" id="SSF53098">
    <property type="entry name" value="Ribonuclease H-like"/>
    <property type="match status" value="1"/>
</dbReference>
<dbReference type="Gene3D" id="3.30.70.270">
    <property type="match status" value="2"/>
</dbReference>
<dbReference type="PANTHER" id="PTHR37984">
    <property type="entry name" value="PROTEIN CBG26694"/>
    <property type="match status" value="1"/>
</dbReference>
<dbReference type="CDD" id="cd09274">
    <property type="entry name" value="RNase_HI_RT_Ty3"/>
    <property type="match status" value="1"/>
</dbReference>
<keyword evidence="5" id="KW-0255">Endonuclease</keyword>
<dbReference type="SUPFAM" id="SSF161008">
    <property type="entry name" value="Viral glycoprotein ectodomain-like"/>
    <property type="match status" value="1"/>
</dbReference>
<dbReference type="CDD" id="cd01647">
    <property type="entry name" value="RT_LTR"/>
    <property type="match status" value="1"/>
</dbReference>
<keyword evidence="13" id="KW-1185">Reference proteome</keyword>
<dbReference type="InterPro" id="IPR043502">
    <property type="entry name" value="DNA/RNA_pol_sf"/>
</dbReference>
<dbReference type="Pfam" id="PF17919">
    <property type="entry name" value="RT_RNaseH_2"/>
    <property type="match status" value="1"/>
</dbReference>
<dbReference type="FunFam" id="3.10.20.370:FF:000001">
    <property type="entry name" value="Retrovirus-related Pol polyprotein from transposon 17.6-like protein"/>
    <property type="match status" value="1"/>
</dbReference>
<feature type="compositionally biased region" description="Low complexity" evidence="8">
    <location>
        <begin position="74"/>
        <end position="101"/>
    </location>
</feature>
<feature type="compositionally biased region" description="Basic residues" evidence="8">
    <location>
        <begin position="2525"/>
        <end position="2536"/>
    </location>
</feature>
<evidence type="ECO:0000259" key="10">
    <source>
        <dbReference type="PROSITE" id="PS50878"/>
    </source>
</evidence>
<dbReference type="GO" id="GO:0042575">
    <property type="term" value="C:DNA polymerase complex"/>
    <property type="evidence" value="ECO:0007669"/>
    <property type="project" value="UniProtKB-ARBA"/>
</dbReference>
<dbReference type="InterPro" id="IPR050951">
    <property type="entry name" value="Retrovirus_Pol_polyprotein"/>
</dbReference>
<organism evidence="12 13">
    <name type="scientific">Caenorhabditis auriculariae</name>
    <dbReference type="NCBI Taxonomy" id="2777116"/>
    <lineage>
        <taxon>Eukaryota</taxon>
        <taxon>Metazoa</taxon>
        <taxon>Ecdysozoa</taxon>
        <taxon>Nematoda</taxon>
        <taxon>Chromadorea</taxon>
        <taxon>Rhabditida</taxon>
        <taxon>Rhabditina</taxon>
        <taxon>Rhabditomorpha</taxon>
        <taxon>Rhabditoidea</taxon>
        <taxon>Rhabditidae</taxon>
        <taxon>Peloderinae</taxon>
        <taxon>Caenorhabditis</taxon>
    </lineage>
</organism>
<keyword evidence="9" id="KW-1133">Transmembrane helix</keyword>
<dbReference type="EC" id="2.7.7.49" evidence="1"/>
<accession>A0A8S1GTB7</accession>
<feature type="domain" description="Reverse transcriptase" evidence="10">
    <location>
        <begin position="1652"/>
        <end position="1831"/>
    </location>
</feature>
<feature type="region of interest" description="Disordered" evidence="8">
    <location>
        <begin position="57"/>
        <end position="111"/>
    </location>
</feature>
<name>A0A8S1GTB7_9PELO</name>
<sequence>MKNEKKESEDSRTFTLRFAFRRCCPCRDISPVCRNLSTTTASSAKLLLNKFPLRTVPSKQQASPRTRAQHLARKVPAAPTKAKATQTARAQNTAQKATTARPKSKAPPKTRAQIIAHKVTATKPKPTARLLRLLGRNSQKTMQNAIDALTAQVAKMGVQNRPSWPIFAPEHESFPTFIRRVNDYCNAQQLTDEDARRAFPTMLRGELRELLEDIPSSQRSQWQTLIDAFKGAYHTKARSQEALSALTAASQNHRPIDEFATTIRELAMGAYPGNADARDAAALAAFMAGLEPKLRKKVRRAEPQSFTYAVNRAKREEALLRIDAREEQIATTAEVVHAVMEGRAAQRQFPNWNNSPQRASRPFNRPDRNNRPRFFKKGRRDQDSPNRRNNDYQDDNRRSEPRNQQRRSGPNNQHPRRPWQRRPQHVNAIQPWFLATVCALLTIGTMASPTFYDCTPRGGVLVAPPQLENCEVDTEHPTQARVTLYVRNHSLTEITAFRCTIEEYQRCVRTRVWFPEYNQTLKTITAMPSEHCLTATKEHTIEGRTFRKTNVDTWTSEPTEYPTRPFWGDNCITVKRLVLTRGIATSIAKDKLITNLLLNTEACSIFDGLCTNDVATVVWEAPKNIHPECAFIKLGQFDSLVGTDRVAIEAMQSTLIVDDHETELEIQQCFKDSILVSTSGTIIQFPEFPKATRLADITRRPRSKRDSGSIIETSDVPLNALIIATNLRSSLLPSNRSLTQSEKLQATHVSPRTIARLLYDWRISYQEVLDRMVRHRYNNASLAILHTVAAKELALATMNRIRKQEEIVLDSLLRQHDPYKNGVNIPDRSAKISIAYHIALGPDESNLEKALLHHYGLPPTPNMTEAQRDRIIDHARDIYENLLRPDTPTKQIPKTTPTTISPTIRQTTTMTSKAPSIREVRQQHLLDQPTPLPPVVGSDAQLALMKSTYDFEEDTRRNLTDTGLNAKLQFTADSLAQSMKTNFQTLLQSLCRNNNKQLQLWLGLLQLDPTVGVRSLLGRVDIAAHFVGNGVVAVTKCQPVYAKKIFYSKRVNNTCYSETPVLTEQNELAFIVAGSRDLLYRSAKIPCPAASLHVWNENGTWWTDTGKANVTQLPNWHEKGHAQMTPIVFQAADLYGPAKGSAFPFMMAMSFGTNLAYLQQNQARLVNVLHGTRLIDRASLRDIATAGGYIVNTTTGAIEDIMENLEDWYMKYVFYVGIPIAAAMIFAALTYCACKLCIFRSVTASLPINAVELQDLPTIDGEERNDEEEEEAEIAYYRSHQRKLLPRLMTYVPIAIPLVCTLALDTVNATTMLERPQTTLPYVAITLASRGLVALWDTGATISYIPQSTLHYTDSHMEKTSLRSAQTANGSKFSFLGKVNLRVGIGKHTIQHTFLVSDNETCPAPALIGYDLMTALDEQGVPTVLHPSEGTLEVGNTTVRLLQQGESPFATTSKKINVIGAANVVIPANTTRRVHLDLTNDSVNEDQLLLLRAPVNGDITFMNTITSPGIMTIRISNVSDNSYEIQKGTTLGQACVLRIPEQPRTFPPIPVEQYTPPEADWESKLPSLPKDLLKELNLQRCALDEAQQKELRKIILDHRSAFFNDDGNIGMFTGPIQHRIDIRDDLPFPKPRTYRTPLGKRDEVERQVQELLAQGIIEPSLSTFTSPVVLVKKKDSTWRFTVDYRQLNAVTKKQVYLIPTVSEIVDLAAGAKFFTNLDLISGFFQLPLREEDRPLTAFTTPSGTYQFRRMPMGLCGAPHTFQSAVQYLQKQLPRGKLFVYLDDLLLTSETAEDHLEDIKALLNTTARLGFKVRLSKCHFAQEDVTFLGLRIGREGVAPNPKKVEALNQFPQPRSPTAVRSFLGMCNYFRRFVKDFASLAAPLHNLTKEDTEFNWTPEHEKSFNELKSRLTTAPILAGPTPGQPYQIESDASSIAIGAVLLQAKNPGEPLHAIAYASRKLRAAERNYAAIETEALALVFALNEFRTYVLGCPITAIVDHRPLTSLMVRKDLVGRLAKFQLIIAEYDIQITYRPGSKNVVPDALSRYIEDEARDPIIKTAKKATVAHLHDTSTLDVDSFRKIQNETKWIRDAISELSTGNSASKNEANKRYVLYNDMLYAKPRSAAHPPLLILPRADAITKSIIQEVHNDPITGAHLGATKTAQAIKRRLVWTNIDDDVRLFVAQCTKCQKRKPNAWQATREPLGSLPIGDAPGQRWHIDVLGPLPITARQNRYILTMVDAFSKLLITVPINTQETTVIVRAILDNLVTKHGTPQCIVTDNGSNFQSKSFKDTINTLGMTHISTAPYHKNSNGQVERYHRTLEESLAAFVNDTQSDWDDYLSLITFALNTTPHTTTGLSPFFVTHGREPRIPADVLWKSPMPVYINEEDHATMLRIQLAELWKFTRERLRVGQARQKKNYEKTHRIAERKICTGDLVLVKRAPAKNKLAPYLHGPYTVISVSGPNIQYAQDNRIAKAHKNDVRLFKRNHITDAQQTEELQDYPEDDTIAEAQEQPREAQQPAPQRPQRLRKPPKRLQH</sequence>
<dbReference type="Pfam" id="PF17921">
    <property type="entry name" value="Integrase_H2C2"/>
    <property type="match status" value="1"/>
</dbReference>
<dbReference type="GO" id="GO:0004519">
    <property type="term" value="F:endonuclease activity"/>
    <property type="evidence" value="ECO:0007669"/>
    <property type="project" value="UniProtKB-KW"/>
</dbReference>
<evidence type="ECO:0000256" key="1">
    <source>
        <dbReference type="ARBA" id="ARBA00012493"/>
    </source>
</evidence>
<dbReference type="Gene3D" id="1.20.5.1890">
    <property type="match status" value="1"/>
</dbReference>
<dbReference type="Pfam" id="PF00665">
    <property type="entry name" value="rve"/>
    <property type="match status" value="1"/>
</dbReference>
<evidence type="ECO:0000256" key="9">
    <source>
        <dbReference type="SAM" id="Phobius"/>
    </source>
</evidence>
<dbReference type="PROSITE" id="PS50994">
    <property type="entry name" value="INTEGRASE"/>
    <property type="match status" value="1"/>
</dbReference>
<dbReference type="InterPro" id="IPR043128">
    <property type="entry name" value="Rev_trsase/Diguanyl_cyclase"/>
</dbReference>
<keyword evidence="6" id="KW-0695">RNA-directed DNA polymerase</keyword>
<feature type="transmembrane region" description="Helical" evidence="9">
    <location>
        <begin position="1212"/>
        <end position="1234"/>
    </location>
</feature>
<dbReference type="SUPFAM" id="SSF56672">
    <property type="entry name" value="DNA/RNA polymerases"/>
    <property type="match status" value="1"/>
</dbReference>
<dbReference type="FunFam" id="3.30.420.10:FF:000032">
    <property type="entry name" value="Retrovirus-related Pol polyprotein from transposon 297-like Protein"/>
    <property type="match status" value="1"/>
</dbReference>
<keyword evidence="2" id="KW-0808">Transferase</keyword>
<comment type="caution">
    <text evidence="12">The sequence shown here is derived from an EMBL/GenBank/DDBJ whole genome shotgun (WGS) entry which is preliminary data.</text>
</comment>
<keyword evidence="4" id="KW-0540">Nuclease</keyword>
<dbReference type="GO" id="GO:0015074">
    <property type="term" value="P:DNA integration"/>
    <property type="evidence" value="ECO:0007669"/>
    <property type="project" value="InterPro"/>
</dbReference>
<feature type="region of interest" description="Disordered" evidence="8">
    <location>
        <begin position="2486"/>
        <end position="2536"/>
    </location>
</feature>
<proteinExistence type="predicted"/>
<keyword evidence="3" id="KW-0548">Nucleotidyltransferase</keyword>
<feature type="transmembrane region" description="Helical" evidence="9">
    <location>
        <begin position="1288"/>
        <end position="1307"/>
    </location>
</feature>
<dbReference type="Gene3D" id="1.10.340.70">
    <property type="match status" value="1"/>
</dbReference>
<evidence type="ECO:0000256" key="2">
    <source>
        <dbReference type="ARBA" id="ARBA00022679"/>
    </source>
</evidence>
<evidence type="ECO:0000256" key="5">
    <source>
        <dbReference type="ARBA" id="ARBA00022759"/>
    </source>
</evidence>
<dbReference type="Proteomes" id="UP000835052">
    <property type="component" value="Unassembled WGS sequence"/>
</dbReference>
<dbReference type="Gene3D" id="2.40.70.10">
    <property type="entry name" value="Acid Proteases"/>
    <property type="match status" value="1"/>
</dbReference>
<feature type="compositionally biased region" description="Polar residues" evidence="8">
    <location>
        <begin position="348"/>
        <end position="358"/>
    </location>
</feature>
<feature type="region of interest" description="Disordered" evidence="8">
    <location>
        <begin position="347"/>
        <end position="423"/>
    </location>
</feature>
<dbReference type="OrthoDB" id="5868531at2759"/>
<feature type="domain" description="Integrase catalytic" evidence="11">
    <location>
        <begin position="2207"/>
        <end position="2366"/>
    </location>
</feature>
<keyword evidence="7" id="KW-0511">Multifunctional enzyme</keyword>
<reference evidence="12" key="1">
    <citation type="submission" date="2020-10" db="EMBL/GenBank/DDBJ databases">
        <authorList>
            <person name="Kikuchi T."/>
        </authorList>
    </citation>
    <scope>NUCLEOTIDE SEQUENCE</scope>
    <source>
        <strain evidence="12">NKZ352</strain>
    </source>
</reference>
<dbReference type="InterPro" id="IPR036397">
    <property type="entry name" value="RNaseH_sf"/>
</dbReference>
<keyword evidence="5" id="KW-0378">Hydrolase</keyword>
<dbReference type="Pfam" id="PF03732">
    <property type="entry name" value="Retrotrans_gag"/>
    <property type="match status" value="1"/>
</dbReference>
<dbReference type="InterPro" id="IPR000477">
    <property type="entry name" value="RT_dom"/>
</dbReference>
<dbReference type="Pfam" id="PF24664">
    <property type="entry name" value="Monjiviricetes_fusion"/>
    <property type="match status" value="1"/>
</dbReference>
<evidence type="ECO:0000313" key="12">
    <source>
        <dbReference type="EMBL" id="CAD6186088.1"/>
    </source>
</evidence>
<evidence type="ECO:0000256" key="4">
    <source>
        <dbReference type="ARBA" id="ARBA00022722"/>
    </source>
</evidence>
<feature type="compositionally biased region" description="Low complexity" evidence="8">
    <location>
        <begin position="2507"/>
        <end position="2524"/>
    </location>
</feature>
<evidence type="ECO:0000259" key="11">
    <source>
        <dbReference type="PROSITE" id="PS50994"/>
    </source>
</evidence>
<evidence type="ECO:0000256" key="8">
    <source>
        <dbReference type="SAM" id="MobiDB-lite"/>
    </source>
</evidence>
<dbReference type="PROSITE" id="PS50878">
    <property type="entry name" value="RT_POL"/>
    <property type="match status" value="1"/>
</dbReference>
<evidence type="ECO:0000256" key="7">
    <source>
        <dbReference type="ARBA" id="ARBA00023268"/>
    </source>
</evidence>
<dbReference type="FunFam" id="3.30.70.270:FF:000020">
    <property type="entry name" value="Transposon Tf2-6 polyprotein-like Protein"/>
    <property type="match status" value="1"/>
</dbReference>
<dbReference type="InterPro" id="IPR012337">
    <property type="entry name" value="RNaseH-like_sf"/>
</dbReference>